<dbReference type="InterPro" id="IPR002081">
    <property type="entry name" value="Cryptochrome/DNA_photolyase_1"/>
</dbReference>
<feature type="domain" description="Photolyase/cryptochrome alpha/beta" evidence="6">
    <location>
        <begin position="3"/>
        <end position="127"/>
    </location>
</feature>
<reference evidence="8" key="1">
    <citation type="journal article" date="2019" name="Int. J. Syst. Evol. Microbiol.">
        <title>The Global Catalogue of Microorganisms (GCM) 10K type strain sequencing project: providing services to taxonomists for standard genome sequencing and annotation.</title>
        <authorList>
            <consortium name="The Broad Institute Genomics Platform"/>
            <consortium name="The Broad Institute Genome Sequencing Center for Infectious Disease"/>
            <person name="Wu L."/>
            <person name="Ma J."/>
        </authorList>
    </citation>
    <scope>NUCLEOTIDE SEQUENCE [LARGE SCALE GENOMIC DNA]</scope>
    <source>
        <strain evidence="8">JCM 18542</strain>
    </source>
</reference>
<dbReference type="SUPFAM" id="SSF52425">
    <property type="entry name" value="Cryptochrome/photolyase, N-terminal domain"/>
    <property type="match status" value="1"/>
</dbReference>
<dbReference type="PROSITE" id="PS51645">
    <property type="entry name" value="PHR_CRY_ALPHA_BETA"/>
    <property type="match status" value="1"/>
</dbReference>
<dbReference type="InterPro" id="IPR006050">
    <property type="entry name" value="DNA_photolyase_N"/>
</dbReference>
<dbReference type="EMBL" id="BAABKQ010000001">
    <property type="protein sequence ID" value="GAA4820623.1"/>
    <property type="molecule type" value="Genomic_DNA"/>
</dbReference>
<dbReference type="InterPro" id="IPR036155">
    <property type="entry name" value="Crypto/Photolyase_N_sf"/>
</dbReference>
<dbReference type="Pfam" id="PF00875">
    <property type="entry name" value="DNA_photolyase"/>
    <property type="match status" value="1"/>
</dbReference>
<evidence type="ECO:0000256" key="1">
    <source>
        <dbReference type="ARBA" id="ARBA00001974"/>
    </source>
</evidence>
<evidence type="ECO:0000256" key="2">
    <source>
        <dbReference type="ARBA" id="ARBA00022630"/>
    </source>
</evidence>
<comment type="caution">
    <text evidence="7">The sequence shown here is derived from an EMBL/GenBank/DDBJ whole genome shotgun (WGS) entry which is preliminary data.</text>
</comment>
<organism evidence="7 8">
    <name type="scientific">Tomitella cavernea</name>
    <dbReference type="NCBI Taxonomy" id="1387982"/>
    <lineage>
        <taxon>Bacteria</taxon>
        <taxon>Bacillati</taxon>
        <taxon>Actinomycetota</taxon>
        <taxon>Actinomycetes</taxon>
        <taxon>Mycobacteriales</taxon>
        <taxon>Tomitella</taxon>
    </lineage>
</organism>
<evidence type="ECO:0000313" key="7">
    <source>
        <dbReference type="EMBL" id="GAA4820623.1"/>
    </source>
</evidence>
<evidence type="ECO:0000313" key="8">
    <source>
        <dbReference type="Proteomes" id="UP001500839"/>
    </source>
</evidence>
<dbReference type="PANTHER" id="PTHR11455:SF9">
    <property type="entry name" value="CRYPTOCHROME CIRCADIAN CLOCK 5 ISOFORM X1"/>
    <property type="match status" value="1"/>
</dbReference>
<comment type="cofactor">
    <cofactor evidence="1">
        <name>FAD</name>
        <dbReference type="ChEBI" id="CHEBI:57692"/>
    </cofactor>
</comment>
<dbReference type="InterPro" id="IPR005101">
    <property type="entry name" value="Cryptochr/Photolyase_FAD-bd"/>
</dbReference>
<dbReference type="Proteomes" id="UP001500839">
    <property type="component" value="Unassembled WGS sequence"/>
</dbReference>
<comment type="similarity">
    <text evidence="5">Belongs to the DNA photolyase family.</text>
</comment>
<dbReference type="RefSeq" id="WP_200174909.1">
    <property type="nucleotide sequence ID" value="NZ_BAABKQ010000001.1"/>
</dbReference>
<keyword evidence="8" id="KW-1185">Reference proteome</keyword>
<evidence type="ECO:0000256" key="3">
    <source>
        <dbReference type="ARBA" id="ARBA00022827"/>
    </source>
</evidence>
<evidence type="ECO:0000256" key="5">
    <source>
        <dbReference type="RuleBase" id="RU004182"/>
    </source>
</evidence>
<keyword evidence="3 5" id="KW-0274">FAD</keyword>
<dbReference type="PROSITE" id="PS00394">
    <property type="entry name" value="DNA_PHOTOLYASES_1_1"/>
    <property type="match status" value="1"/>
</dbReference>
<dbReference type="InterPro" id="IPR036134">
    <property type="entry name" value="Crypto/Photolyase_FAD-like_sf"/>
</dbReference>
<accession>A0ABP9CW53</accession>
<keyword evidence="2 5" id="KW-0285">Flavoprotein</keyword>
<dbReference type="SUPFAM" id="SSF48173">
    <property type="entry name" value="Cryptochrome/photolyase FAD-binding domain"/>
    <property type="match status" value="1"/>
</dbReference>
<evidence type="ECO:0000259" key="6">
    <source>
        <dbReference type="PROSITE" id="PS51645"/>
    </source>
</evidence>
<dbReference type="Pfam" id="PF03441">
    <property type="entry name" value="FAD_binding_7"/>
    <property type="match status" value="1"/>
</dbReference>
<keyword evidence="4 5" id="KW-0157">Chromophore</keyword>
<gene>
    <name evidence="7" type="ORF">GCM10023353_30740</name>
</gene>
<dbReference type="InterPro" id="IPR018394">
    <property type="entry name" value="DNA_photolyase_1_CS_C"/>
</dbReference>
<sequence>MPDPAIVWFRRDLRLTDLPALLAARDRSTRALAVFVLDDALLRPAGSPRIAFLAGCLRALDADLGGRLLLLHGDPVEVIPQLAHSINADSVHVSADFGPYGTQRDDAVQASLAAAGVPLIRTGSPYAVTPGRISTKAGTPYKVFTSYRRGWLDHGWRSPAATTADSLAWLDPAELPPLAGALRCSALGALPGIGDERDGPALPPPGEAAALRRWRTFRDERLTGYDTHRDRPDRDATTRLSPHLKFGCIHPRTVLHDLRESPSSAASVLRSELAWRDFYADVLFHRPDTARRNYNPRFDAMRYDAGPDAEAAFDSWREGRTGYPIVDAGMRQLLGEGWMHNRVRMITASFLTKDLHLPWWRGARHFMKHLVDGDLASNQHGWQWTAGCGTDAAPYFRVFNPVTQGERFDPDGDYVRRWVPELRHIDGKAVHRPWARGAAAPLFSVNGPVSADMPVSVGTPGYADTSAYPSPIVDHAEERVVALARFGEIR</sequence>
<dbReference type="Gene3D" id="3.40.50.620">
    <property type="entry name" value="HUPs"/>
    <property type="match status" value="1"/>
</dbReference>
<dbReference type="PRINTS" id="PR00147">
    <property type="entry name" value="DNAPHOTLYASE"/>
</dbReference>
<proteinExistence type="inferred from homology"/>
<protein>
    <submittedName>
        <fullName evidence="7">Deoxyribodipyrimidine photo-lyase</fullName>
    </submittedName>
</protein>
<dbReference type="PANTHER" id="PTHR11455">
    <property type="entry name" value="CRYPTOCHROME"/>
    <property type="match status" value="1"/>
</dbReference>
<dbReference type="Gene3D" id="1.10.579.10">
    <property type="entry name" value="DNA Cyclobutane Dipyrimidine Photolyase, subunit A, domain 3"/>
    <property type="match status" value="1"/>
</dbReference>
<dbReference type="InterPro" id="IPR014729">
    <property type="entry name" value="Rossmann-like_a/b/a_fold"/>
</dbReference>
<name>A0ABP9CW53_9ACTN</name>
<dbReference type="Gene3D" id="1.25.40.80">
    <property type="match status" value="1"/>
</dbReference>
<evidence type="ECO:0000256" key="4">
    <source>
        <dbReference type="ARBA" id="ARBA00022991"/>
    </source>
</evidence>